<dbReference type="CDD" id="cd22699">
    <property type="entry name" value="FHA_PLM2-like"/>
    <property type="match status" value="1"/>
</dbReference>
<protein>
    <recommendedName>
        <fullName evidence="2">FHA domain-containing protein</fullName>
    </recommendedName>
</protein>
<dbReference type="PROSITE" id="PS50006">
    <property type="entry name" value="FHA_DOMAIN"/>
    <property type="match status" value="1"/>
</dbReference>
<dbReference type="SUPFAM" id="SSF49879">
    <property type="entry name" value="SMAD/FHA domain"/>
    <property type="match status" value="1"/>
</dbReference>
<dbReference type="EMBL" id="KV454001">
    <property type="protein sequence ID" value="ODQ48750.1"/>
    <property type="molecule type" value="Genomic_DNA"/>
</dbReference>
<feature type="region of interest" description="Disordered" evidence="1">
    <location>
        <begin position="350"/>
        <end position="483"/>
    </location>
</feature>
<proteinExistence type="predicted"/>
<dbReference type="GeneID" id="30181770"/>
<sequence length="616" mass="68131">MNINSQFPPSSPLLHSENELDNIPFKDGFESLSKAKPYKNEQREKDRYDAYLTPDPSSSLGDVTITSDHSEADESMVKITADSSPSKISRVAPEAGFLQESKRAKPDGMSGIDVLQPLSTKNFQNVMYIPLNGDVFKIGRSGLSCSFKLNSSNKLISRVHAEVQFDTETQMIVLKCLGFNGLNITIPKLIGVEHIKDKEFLITVNKDDSEEENDNVNEATSSESRILTRSSAFTNFYMLKDETIRMPLIEGTVLDFRGDLALLVYKKDPLNLVSKTSTGPSSAPVDEPNKRKLSTGDLLKIVEEKKLQFSTHPTLAELKEKKDLSSSSSGARPIMRKNLANTIIYKRASPAPCEKRPADEAAAKKASESPKADAVSPVMSEPAKTVKKPLADITNKNKSTAAAASSTEKKKPVSVVSSSPVHRAAVSQESVPPLLPASDTPAVEKPIFREERSKTPEPKGAELPAEEQKKRGRAKKTKQSEEDILRSMPQAEVDAVLSTVPELANISNLVTNHIAYSRILQTPFSSICELNSIKKHNLTKLQLRCILIHSVACIGVIFRQGKDAAGKPLDEEYYYMPEKDSDIHRVQLVEELKGSSSHLRSCRKTHKQYFWKKPKL</sequence>
<accession>A0A1E3NRN8</accession>
<feature type="domain" description="FHA" evidence="2">
    <location>
        <begin position="136"/>
        <end position="189"/>
    </location>
</feature>
<name>A0A1E3NRN8_9ASCO</name>
<gene>
    <name evidence="3" type="ORF">PICMEDRAFT_9275</name>
</gene>
<dbReference type="OrthoDB" id="5348546at2759"/>
<dbReference type="Gene3D" id="2.60.200.20">
    <property type="match status" value="1"/>
</dbReference>
<evidence type="ECO:0000259" key="2">
    <source>
        <dbReference type="PROSITE" id="PS50006"/>
    </source>
</evidence>
<dbReference type="InterPro" id="IPR008984">
    <property type="entry name" value="SMAD_FHA_dom_sf"/>
</dbReference>
<feature type="compositionally biased region" description="Polar residues" evidence="1">
    <location>
        <begin position="55"/>
        <end position="67"/>
    </location>
</feature>
<dbReference type="Proteomes" id="UP000094455">
    <property type="component" value="Unassembled WGS sequence"/>
</dbReference>
<feature type="compositionally biased region" description="Basic and acidic residues" evidence="1">
    <location>
        <begin position="353"/>
        <end position="371"/>
    </location>
</feature>
<organism evidence="3 4">
    <name type="scientific">Pichia membranifaciens NRRL Y-2026</name>
    <dbReference type="NCBI Taxonomy" id="763406"/>
    <lineage>
        <taxon>Eukaryota</taxon>
        <taxon>Fungi</taxon>
        <taxon>Dikarya</taxon>
        <taxon>Ascomycota</taxon>
        <taxon>Saccharomycotina</taxon>
        <taxon>Pichiomycetes</taxon>
        <taxon>Pichiales</taxon>
        <taxon>Pichiaceae</taxon>
        <taxon>Pichia</taxon>
    </lineage>
</organism>
<dbReference type="InterPro" id="IPR000253">
    <property type="entry name" value="FHA_dom"/>
</dbReference>
<dbReference type="STRING" id="763406.A0A1E3NRN8"/>
<feature type="compositionally biased region" description="Low complexity" evidence="1">
    <location>
        <begin position="394"/>
        <end position="406"/>
    </location>
</feature>
<feature type="compositionally biased region" description="Basic and acidic residues" evidence="1">
    <location>
        <begin position="38"/>
        <end position="49"/>
    </location>
</feature>
<evidence type="ECO:0000313" key="4">
    <source>
        <dbReference type="Proteomes" id="UP000094455"/>
    </source>
</evidence>
<feature type="compositionally biased region" description="Basic and acidic residues" evidence="1">
    <location>
        <begin position="446"/>
        <end position="460"/>
    </location>
</feature>
<keyword evidence="4" id="KW-1185">Reference proteome</keyword>
<feature type="region of interest" description="Disordered" evidence="1">
    <location>
        <begin position="25"/>
        <end position="72"/>
    </location>
</feature>
<evidence type="ECO:0000256" key="1">
    <source>
        <dbReference type="SAM" id="MobiDB-lite"/>
    </source>
</evidence>
<reference evidence="3 4" key="1">
    <citation type="journal article" date="2016" name="Proc. Natl. Acad. Sci. U.S.A.">
        <title>Comparative genomics of biotechnologically important yeasts.</title>
        <authorList>
            <person name="Riley R."/>
            <person name="Haridas S."/>
            <person name="Wolfe K.H."/>
            <person name="Lopes M.R."/>
            <person name="Hittinger C.T."/>
            <person name="Goeker M."/>
            <person name="Salamov A.A."/>
            <person name="Wisecaver J.H."/>
            <person name="Long T.M."/>
            <person name="Calvey C.H."/>
            <person name="Aerts A.L."/>
            <person name="Barry K.W."/>
            <person name="Choi C."/>
            <person name="Clum A."/>
            <person name="Coughlan A.Y."/>
            <person name="Deshpande S."/>
            <person name="Douglass A.P."/>
            <person name="Hanson S.J."/>
            <person name="Klenk H.-P."/>
            <person name="LaButti K.M."/>
            <person name="Lapidus A."/>
            <person name="Lindquist E.A."/>
            <person name="Lipzen A.M."/>
            <person name="Meier-Kolthoff J.P."/>
            <person name="Ohm R.A."/>
            <person name="Otillar R.P."/>
            <person name="Pangilinan J.L."/>
            <person name="Peng Y."/>
            <person name="Rokas A."/>
            <person name="Rosa C.A."/>
            <person name="Scheuner C."/>
            <person name="Sibirny A.A."/>
            <person name="Slot J.C."/>
            <person name="Stielow J.B."/>
            <person name="Sun H."/>
            <person name="Kurtzman C.P."/>
            <person name="Blackwell M."/>
            <person name="Grigoriev I.V."/>
            <person name="Jeffries T.W."/>
        </authorList>
    </citation>
    <scope>NUCLEOTIDE SEQUENCE [LARGE SCALE GENOMIC DNA]</scope>
    <source>
        <strain evidence="3 4">NRRL Y-2026</strain>
    </source>
</reference>
<dbReference type="RefSeq" id="XP_019019863.1">
    <property type="nucleotide sequence ID" value="XM_019165083.1"/>
</dbReference>
<evidence type="ECO:0000313" key="3">
    <source>
        <dbReference type="EMBL" id="ODQ48750.1"/>
    </source>
</evidence>
<dbReference type="AlphaFoldDB" id="A0A1E3NRN8"/>